<reference evidence="5" key="2">
    <citation type="journal article" date="2021" name="PeerJ">
        <title>Extensive microbial diversity within the chicken gut microbiome revealed by metagenomics and culture.</title>
        <authorList>
            <person name="Gilroy R."/>
            <person name="Ravi A."/>
            <person name="Getino M."/>
            <person name="Pursley I."/>
            <person name="Horton D.L."/>
            <person name="Alikhan N.F."/>
            <person name="Baker D."/>
            <person name="Gharbi K."/>
            <person name="Hall N."/>
            <person name="Watson M."/>
            <person name="Adriaenssens E.M."/>
            <person name="Foster-Nyarko E."/>
            <person name="Jarju S."/>
            <person name="Secka A."/>
            <person name="Antonio M."/>
            <person name="Oren A."/>
            <person name="Chaudhuri R.R."/>
            <person name="La Ragione R."/>
            <person name="Hildebrand F."/>
            <person name="Pallen M.J."/>
        </authorList>
    </citation>
    <scope>NUCLEOTIDE SEQUENCE</scope>
    <source>
        <strain evidence="5">CHK176-22527</strain>
    </source>
</reference>
<dbReference type="FunFam" id="3.40.1280.10:FF:000008">
    <property type="entry name" value="Group 3 RNA methyltransferase TrmH"/>
    <property type="match status" value="1"/>
</dbReference>
<dbReference type="Pfam" id="PF08032">
    <property type="entry name" value="SpoU_sub_bind"/>
    <property type="match status" value="1"/>
</dbReference>
<comment type="caution">
    <text evidence="5">The sequence shown here is derived from an EMBL/GenBank/DDBJ whole genome shotgun (WGS) entry which is preliminary data.</text>
</comment>
<dbReference type="GO" id="GO:0006396">
    <property type="term" value="P:RNA processing"/>
    <property type="evidence" value="ECO:0007669"/>
    <property type="project" value="InterPro"/>
</dbReference>
<accession>A0A9D1KUP7</accession>
<sequence>MSEVITGRNAVLEALKSGREIDKITVVKGAEGSVKKIAAIAREKKIPLYYSEKNAFDRIAPGEHHQGVIAAVSDYVYCSIEDMIRKAEKKNEAPFLVILDGIEDPHNLGAIMRTAECAGAHGVIIPKRRSVSVNDTVYKTSAGAVEYVMCARVTNLAREIEALKKRGIWTAACDMDGSSVYESDLSGPVAVVVGGEGSGISRLVKEKCDFTVSIPMKGNLNSLNASNAAAITMYEIVRQRGIR</sequence>
<dbReference type="Gene3D" id="3.40.1280.10">
    <property type="match status" value="1"/>
</dbReference>
<dbReference type="GO" id="GO:0032259">
    <property type="term" value="P:methylation"/>
    <property type="evidence" value="ECO:0007669"/>
    <property type="project" value="UniProtKB-KW"/>
</dbReference>
<dbReference type="InterPro" id="IPR004441">
    <property type="entry name" value="rRNA_MeTrfase_TrmH"/>
</dbReference>
<proteinExistence type="inferred from homology"/>
<organism evidence="5 6">
    <name type="scientific">Candidatus Allocopromorpha excrementavium</name>
    <dbReference type="NCBI Taxonomy" id="2840741"/>
    <lineage>
        <taxon>Bacteria</taxon>
        <taxon>Bacillati</taxon>
        <taxon>Bacillota</taxon>
        <taxon>Clostridia</taxon>
        <taxon>Eubacteriales</taxon>
        <taxon>Eubacteriaceae</taxon>
        <taxon>Eubacteriaceae incertae sedis</taxon>
        <taxon>Candidatus Allocopromorpha</taxon>
    </lineage>
</organism>
<dbReference type="Proteomes" id="UP000824159">
    <property type="component" value="Unassembled WGS sequence"/>
</dbReference>
<dbReference type="Gene3D" id="3.30.1330.30">
    <property type="match status" value="1"/>
</dbReference>
<dbReference type="InterPro" id="IPR029028">
    <property type="entry name" value="Alpha/beta_knot_MTases"/>
</dbReference>
<dbReference type="Pfam" id="PF00588">
    <property type="entry name" value="SpoU_methylase"/>
    <property type="match status" value="1"/>
</dbReference>
<keyword evidence="3" id="KW-0808">Transferase</keyword>
<evidence type="ECO:0000259" key="4">
    <source>
        <dbReference type="SMART" id="SM00967"/>
    </source>
</evidence>
<dbReference type="InterPro" id="IPR029064">
    <property type="entry name" value="Ribosomal_eL30-like_sf"/>
</dbReference>
<evidence type="ECO:0000256" key="3">
    <source>
        <dbReference type="ARBA" id="ARBA00022679"/>
    </source>
</evidence>
<evidence type="ECO:0000256" key="1">
    <source>
        <dbReference type="ARBA" id="ARBA00007228"/>
    </source>
</evidence>
<comment type="similarity">
    <text evidence="1">Belongs to the class IV-like SAM-binding methyltransferase superfamily. RNA methyltransferase TrmH family.</text>
</comment>
<dbReference type="AlphaFoldDB" id="A0A9D1KUP7"/>
<feature type="domain" description="RNA 2-O ribose methyltransferase substrate binding" evidence="4">
    <location>
        <begin position="4"/>
        <end position="78"/>
    </location>
</feature>
<reference evidence="5" key="1">
    <citation type="submission" date="2020-10" db="EMBL/GenBank/DDBJ databases">
        <authorList>
            <person name="Gilroy R."/>
        </authorList>
    </citation>
    <scope>NUCLEOTIDE SEQUENCE</scope>
    <source>
        <strain evidence="5">CHK176-22527</strain>
    </source>
</reference>
<dbReference type="InterPro" id="IPR029026">
    <property type="entry name" value="tRNA_m1G_MTases_N"/>
</dbReference>
<dbReference type="SUPFAM" id="SSF55315">
    <property type="entry name" value="L30e-like"/>
    <property type="match status" value="1"/>
</dbReference>
<name>A0A9D1KUP7_9FIRM</name>
<dbReference type="PANTHER" id="PTHR46429:SF1">
    <property type="entry name" value="23S RRNA (GUANOSINE-2'-O-)-METHYLTRANSFERASE RLMB"/>
    <property type="match status" value="1"/>
</dbReference>
<protein>
    <submittedName>
        <fullName evidence="5">23S rRNA (Guanosine(2251)-2'-O)-methyltransferase RlmB</fullName>
    </submittedName>
</protein>
<dbReference type="SUPFAM" id="SSF75217">
    <property type="entry name" value="alpha/beta knot"/>
    <property type="match status" value="1"/>
</dbReference>
<evidence type="ECO:0000256" key="2">
    <source>
        <dbReference type="ARBA" id="ARBA00022603"/>
    </source>
</evidence>
<dbReference type="InterPro" id="IPR001537">
    <property type="entry name" value="SpoU_MeTrfase"/>
</dbReference>
<evidence type="ECO:0000313" key="6">
    <source>
        <dbReference type="Proteomes" id="UP000824159"/>
    </source>
</evidence>
<dbReference type="GO" id="GO:0005829">
    <property type="term" value="C:cytosol"/>
    <property type="evidence" value="ECO:0007669"/>
    <property type="project" value="TreeGrafter"/>
</dbReference>
<dbReference type="PANTHER" id="PTHR46429">
    <property type="entry name" value="23S RRNA (GUANOSINE-2'-O-)-METHYLTRANSFERASE RLMB"/>
    <property type="match status" value="1"/>
</dbReference>
<dbReference type="EMBL" id="DVLX01000031">
    <property type="protein sequence ID" value="HIT99227.1"/>
    <property type="molecule type" value="Genomic_DNA"/>
</dbReference>
<keyword evidence="2" id="KW-0489">Methyltransferase</keyword>
<dbReference type="InterPro" id="IPR013123">
    <property type="entry name" value="SpoU_subst-bd"/>
</dbReference>
<dbReference type="NCBIfam" id="TIGR00186">
    <property type="entry name" value="rRNA_methyl_3"/>
    <property type="match status" value="1"/>
</dbReference>
<gene>
    <name evidence="5" type="primary">rlmB</name>
    <name evidence="5" type="ORF">IAD12_03115</name>
</gene>
<dbReference type="SMART" id="SM00967">
    <property type="entry name" value="SpoU_sub_bind"/>
    <property type="match status" value="1"/>
</dbReference>
<dbReference type="GO" id="GO:0003723">
    <property type="term" value="F:RNA binding"/>
    <property type="evidence" value="ECO:0007669"/>
    <property type="project" value="InterPro"/>
</dbReference>
<evidence type="ECO:0000313" key="5">
    <source>
        <dbReference type="EMBL" id="HIT99227.1"/>
    </source>
</evidence>
<dbReference type="CDD" id="cd18103">
    <property type="entry name" value="SpoU-like_RlmB"/>
    <property type="match status" value="1"/>
</dbReference>
<dbReference type="GO" id="GO:0008173">
    <property type="term" value="F:RNA methyltransferase activity"/>
    <property type="evidence" value="ECO:0007669"/>
    <property type="project" value="InterPro"/>
</dbReference>